<keyword evidence="2" id="KW-0238">DNA-binding</keyword>
<evidence type="ECO:0000259" key="4">
    <source>
        <dbReference type="PROSITE" id="PS50932"/>
    </source>
</evidence>
<dbReference type="CDD" id="cd01392">
    <property type="entry name" value="HTH_LacI"/>
    <property type="match status" value="1"/>
</dbReference>
<keyword evidence="1" id="KW-0805">Transcription regulation</keyword>
<dbReference type="SUPFAM" id="SSF53822">
    <property type="entry name" value="Periplasmic binding protein-like I"/>
    <property type="match status" value="1"/>
</dbReference>
<gene>
    <name evidence="5" type="ORF">BEI59_00525</name>
</gene>
<dbReference type="CDD" id="cd06267">
    <property type="entry name" value="PBP1_LacI_sugar_binding-like"/>
    <property type="match status" value="1"/>
</dbReference>
<proteinExistence type="predicted"/>
<dbReference type="Gene3D" id="3.40.50.2300">
    <property type="match status" value="2"/>
</dbReference>
<dbReference type="PROSITE" id="PS50932">
    <property type="entry name" value="HTH_LACI_2"/>
    <property type="match status" value="1"/>
</dbReference>
<dbReference type="SUPFAM" id="SSF47413">
    <property type="entry name" value="lambda repressor-like DNA-binding domains"/>
    <property type="match status" value="1"/>
</dbReference>
<dbReference type="SMART" id="SM00354">
    <property type="entry name" value="HTH_LACI"/>
    <property type="match status" value="1"/>
</dbReference>
<dbReference type="InterPro" id="IPR046335">
    <property type="entry name" value="LacI/GalR-like_sensor"/>
</dbReference>
<evidence type="ECO:0000313" key="6">
    <source>
        <dbReference type="Proteomes" id="UP000094271"/>
    </source>
</evidence>
<dbReference type="AlphaFoldDB" id="A0A1E3UP18"/>
<dbReference type="Pfam" id="PF13377">
    <property type="entry name" value="Peripla_BP_3"/>
    <property type="match status" value="1"/>
</dbReference>
<dbReference type="EMBL" id="MEHA01000001">
    <property type="protein sequence ID" value="ODR55691.1"/>
    <property type="molecule type" value="Genomic_DNA"/>
</dbReference>
<feature type="domain" description="HTH lacI-type" evidence="4">
    <location>
        <begin position="3"/>
        <end position="57"/>
    </location>
</feature>
<comment type="caution">
    <text evidence="5">The sequence shown here is derived from an EMBL/GenBank/DDBJ whole genome shotgun (WGS) entry which is preliminary data.</text>
</comment>
<evidence type="ECO:0000256" key="2">
    <source>
        <dbReference type="ARBA" id="ARBA00023125"/>
    </source>
</evidence>
<dbReference type="PANTHER" id="PTHR30146:SF109">
    <property type="entry name" value="HTH-TYPE TRANSCRIPTIONAL REGULATOR GALS"/>
    <property type="match status" value="1"/>
</dbReference>
<evidence type="ECO:0000256" key="1">
    <source>
        <dbReference type="ARBA" id="ARBA00023015"/>
    </source>
</evidence>
<dbReference type="Gene3D" id="1.10.260.40">
    <property type="entry name" value="lambda repressor-like DNA-binding domains"/>
    <property type="match status" value="1"/>
</dbReference>
<evidence type="ECO:0000256" key="3">
    <source>
        <dbReference type="ARBA" id="ARBA00023163"/>
    </source>
</evidence>
<dbReference type="GO" id="GO:0003700">
    <property type="term" value="F:DNA-binding transcription factor activity"/>
    <property type="evidence" value="ECO:0007669"/>
    <property type="project" value="TreeGrafter"/>
</dbReference>
<dbReference type="InterPro" id="IPR028082">
    <property type="entry name" value="Peripla_BP_I"/>
</dbReference>
<name>A0A1E3UP18_9FIRM</name>
<dbReference type="PRINTS" id="PR00036">
    <property type="entry name" value="HTHLACI"/>
</dbReference>
<dbReference type="InterPro" id="IPR000843">
    <property type="entry name" value="HTH_LacI"/>
</dbReference>
<reference evidence="5 6" key="1">
    <citation type="submission" date="2016-08" db="EMBL/GenBank/DDBJ databases">
        <authorList>
            <person name="Seilhamer J.J."/>
        </authorList>
    </citation>
    <scope>NUCLEOTIDE SEQUENCE [LARGE SCALE GENOMIC DNA]</scope>
    <source>
        <strain evidence="5 6">NML150140-1</strain>
    </source>
</reference>
<dbReference type="Proteomes" id="UP000094271">
    <property type="component" value="Unassembled WGS sequence"/>
</dbReference>
<evidence type="ECO:0000313" key="5">
    <source>
        <dbReference type="EMBL" id="ODR55691.1"/>
    </source>
</evidence>
<sequence length="332" mass="36568">MRPTIKDVAKHAGVSVATVSRYLNHSPLIAQESVEKVKASMEELHYQPNFIAKSFANQKSRNIAFVVDSSNTETTGDDYFLHIQYGAEQKLGQDGYFLMIISIDGTKDGEKLIEKIVLEKRVDGIIIPAALAGEGMVQMLKEQNVPFVVFGKSDRSDICWIDLDNTMGGRLAAHRLLESCKGEIGFVTNSFEKVFAQERFQGFVLEMNAAGKNYSDENIVEGCNGYEEGYDLLKDRDNLCAGYVVTDNVAAFGMLKALAERRIDVPEDVQIISFDDSLPARLSTPAMTVVDIDVMELGRQAAALLLSQLGTEGLVQHCLMPVTLIERGTTKG</sequence>
<dbReference type="InterPro" id="IPR010982">
    <property type="entry name" value="Lambda_DNA-bd_dom_sf"/>
</dbReference>
<keyword evidence="3" id="KW-0804">Transcription</keyword>
<dbReference type="GO" id="GO:0000976">
    <property type="term" value="F:transcription cis-regulatory region binding"/>
    <property type="evidence" value="ECO:0007669"/>
    <property type="project" value="TreeGrafter"/>
</dbReference>
<dbReference type="PANTHER" id="PTHR30146">
    <property type="entry name" value="LACI-RELATED TRANSCRIPTIONAL REPRESSOR"/>
    <property type="match status" value="1"/>
</dbReference>
<organism evidence="5 6">
    <name type="scientific">Eisenbergiella tayi</name>
    <dbReference type="NCBI Taxonomy" id="1432052"/>
    <lineage>
        <taxon>Bacteria</taxon>
        <taxon>Bacillati</taxon>
        <taxon>Bacillota</taxon>
        <taxon>Clostridia</taxon>
        <taxon>Lachnospirales</taxon>
        <taxon>Lachnospiraceae</taxon>
        <taxon>Eisenbergiella</taxon>
    </lineage>
</organism>
<dbReference type="RefSeq" id="WP_069431112.1">
    <property type="nucleotide sequence ID" value="NZ_MEHA01000001.1"/>
</dbReference>
<accession>A0A1E3UP18</accession>
<dbReference type="Pfam" id="PF00356">
    <property type="entry name" value="LacI"/>
    <property type="match status" value="1"/>
</dbReference>
<dbReference type="PROSITE" id="PS00356">
    <property type="entry name" value="HTH_LACI_1"/>
    <property type="match status" value="1"/>
</dbReference>
<protein>
    <recommendedName>
        <fullName evidence="4">HTH lacI-type domain-containing protein</fullName>
    </recommendedName>
</protein>
<dbReference type="OrthoDB" id="9788209at2"/>